<proteinExistence type="inferred from homology"/>
<dbReference type="GO" id="GO:0051015">
    <property type="term" value="F:actin filament binding"/>
    <property type="evidence" value="ECO:0007669"/>
    <property type="project" value="TreeGrafter"/>
</dbReference>
<keyword evidence="1 6" id="KW-0547">Nucleotide-binding</keyword>
<feature type="compositionally biased region" description="Low complexity" evidence="8">
    <location>
        <begin position="1375"/>
        <end position="1393"/>
    </location>
</feature>
<feature type="region of interest" description="Actin-binding" evidence="6">
    <location>
        <begin position="1045"/>
        <end position="1067"/>
    </location>
</feature>
<comment type="caution">
    <text evidence="10">The sequence shown here is derived from an EMBL/GenBank/DDBJ whole genome shotgun (WGS) entry which is preliminary data.</text>
</comment>
<dbReference type="PROSITE" id="PS50096">
    <property type="entry name" value="IQ"/>
    <property type="match status" value="1"/>
</dbReference>
<evidence type="ECO:0000256" key="1">
    <source>
        <dbReference type="ARBA" id="ARBA00022741"/>
    </source>
</evidence>
<feature type="region of interest" description="Disordered" evidence="8">
    <location>
        <begin position="1863"/>
        <end position="1967"/>
    </location>
</feature>
<dbReference type="Gene3D" id="1.20.120.720">
    <property type="entry name" value="Myosin VI head, motor domain, U50 subdomain"/>
    <property type="match status" value="1"/>
</dbReference>
<keyword evidence="4 6" id="KW-0505">Motor protein</keyword>
<dbReference type="Gene3D" id="1.20.58.530">
    <property type="match status" value="1"/>
</dbReference>
<feature type="compositionally biased region" description="Basic and acidic residues" evidence="8">
    <location>
        <begin position="1290"/>
        <end position="1327"/>
    </location>
</feature>
<dbReference type="SUPFAM" id="SSF52540">
    <property type="entry name" value="P-loop containing nucleoside triphosphate hydrolases"/>
    <property type="match status" value="1"/>
</dbReference>
<evidence type="ECO:0000256" key="8">
    <source>
        <dbReference type="SAM" id="MobiDB-lite"/>
    </source>
</evidence>
<dbReference type="EMBL" id="JWZX01001250">
    <property type="protein sequence ID" value="KOO34372.1"/>
    <property type="molecule type" value="Genomic_DNA"/>
</dbReference>
<dbReference type="PRINTS" id="PR00193">
    <property type="entry name" value="MYOSINHEAVY"/>
</dbReference>
<dbReference type="PANTHER" id="PTHR13140:SF706">
    <property type="entry name" value="DILUTE CLASS UNCONVENTIONAL MYOSIN, ISOFORM C"/>
    <property type="match status" value="1"/>
</dbReference>
<dbReference type="GO" id="GO:0000146">
    <property type="term" value="F:microfilament motor activity"/>
    <property type="evidence" value="ECO:0007669"/>
    <property type="project" value="TreeGrafter"/>
</dbReference>
<dbReference type="Gene3D" id="3.40.850.10">
    <property type="entry name" value="Kinesin motor domain"/>
    <property type="match status" value="1"/>
</dbReference>
<evidence type="ECO:0000256" key="5">
    <source>
        <dbReference type="ARBA" id="ARBA00023203"/>
    </source>
</evidence>
<dbReference type="GO" id="GO:0005524">
    <property type="term" value="F:ATP binding"/>
    <property type="evidence" value="ECO:0007669"/>
    <property type="project" value="UniProtKB-UniRule"/>
</dbReference>
<feature type="region of interest" description="Disordered" evidence="8">
    <location>
        <begin position="214"/>
        <end position="243"/>
    </location>
</feature>
<dbReference type="CDD" id="cd00124">
    <property type="entry name" value="MYSc"/>
    <property type="match status" value="1"/>
</dbReference>
<dbReference type="InterPro" id="IPR036961">
    <property type="entry name" value="Kinesin_motor_dom_sf"/>
</dbReference>
<evidence type="ECO:0000256" key="7">
    <source>
        <dbReference type="SAM" id="Coils"/>
    </source>
</evidence>
<name>A0A0M0K6Z6_9EUKA</name>
<sequence length="1967" mass="213954">MLPMVLLVAQSFHPFSPGLPRAPAAIAATRATAPVMIEEFREDKLNKLEAYEKRVAKRTFAGFVAGAVGAGVIGLLSMSGIPASADVNTIGADVVTQAIELSKTQKTVAEKAEQVAKIALDNVAAAEAAEKLAAERLAAAEVAYAAKLKSNEAAYATQLSSMSGTVKDLEAEQAALKQKLAEKLAEKEAQRSEAQSALERKVAEKKAQLAQARASAAQASLETREAEKEALSPPEVQSQEAQEAQAALQKTVGKKEAQLAAAQEELRKNQEEKASLVAAQTALEARVATTEAHSSQEKAALLSQVAEKEAQLAAAQEELTKIKEEKASLVAAQTALEARVATTEAHSAQAQAALLEQVAEKEAQLAEVQAVLERRVNAKEAELADVRLALEKLLAESAASLETARAPLEAALADAKQAETTAREQEAAARQLAEEAHKQAAAARQQAGLAVQAASSVVKTAAKDGLPDNTYLRELNEATLLHNVRHRYNGKDDGGCYSNTGHILIAVNPFRKLGIYNDSEHKRYLSQAIGTQPPHIFAVADRMYRLLVAQGESQAIIVSGPSGSGKTETCKYVLRHLAYVSKDTKVSGVTKSSQELGQLLVQTNPLLEAFGNAETVLNKNSSRFGKFVQVIVSREGAILGATIQTYLLETTRVVQHSLNECNYHIFYQMVLGSTADQRKLYQLDSDLNKYTYLRSASGKATARRGEDPNDFREVCGVLTMLKVKPEMVTALFQTLSGLLALGSVVFAESPNGDSMVTNHAELKRASSLLCTNIALLQQALSFRTMKVKGAEMQIPLKTDESRSSRDALTKAVYLKLFGWVVQQVNSALLDSKVQPTDHGFLGILDIYGFENFERNSLEQLFINFTNEQLHQHFSISLFKTEQEIYAAEGIVWPGVEWEDNSEVIDVISGKAPSSIFNSLTEHSRLPNSSDQAMTEGLLTANRKSKVIDAPKLSSGTGRNKGNRLTQKEAFVVNHFAGEVVYRTEGWLSKNTDNLHEDLSLCMSSASSLLLSQLFQQGSLVNAIGGGRSGGSRRAGFVADKYARQLEILMLTLRATHSHFVRCIKPNHEQLPNLFNPELVLQQLLNSGMVDAVRLLSAGYPTRVSFEQLERQFKPLAPPKLQHLPPSMFSAALLTAFDLSHKDFLLGLTRAFFKSGKLAFVDSLAERAGALDANFFKKMSSQLSRWRFRRGVSAVRCLLFLEAKMRRLRALWKFRRSANIAHLVGRSWVRRASEIRYGRAIDVLQALGRGFCARQLRKRKSRGIVRIQQMGRGYLARVYRDKLRQEREAMLKRKQKEDRERKIRERKEAMERQEAAAKSEQEAADAARKQKMKLAAARATGGSSMVSVAEGIETKSPGEAKSMKFSRKLGGDDADAASSTAADASSTAASTADVGDGDDLSEGSDLQAEDSDEDAPGGGAAGAEKGLQDPRALLAATAALDVRASRTLGKDGAIPKLGLGGLGTGEYDEDANDLERSQSLSARNSIKSGKASWMMRKTVLGSMTPRSGASGFFSSRGRALQDGRKLLLSKTAKGSLIAAAMLKVSKRAGEGGHQERFALLVGDVLLLFMLAAQPEMPLPLRLWPAQVICLNQSTLVGAGGKQPEVLGGTMRIIARSTNLGEIVLQADDHPTMERAALAMSLGVATVRRSRQQAKLSLARQLCHEKKLSLLKTQHMIDLLHKSQEMFFEAGSGQFDDCNAVCMHSGVMRQSLIDVTPFMPVSDFICEYCSCVIIPEEECTAAGEAAEAKSEEHKNVIKKELQRKLQLDDETLMLARDVRSLRERRKALESEVSSAWALHAAAMATRQQHEGHAMRLELSKRLETMSREEVDKFRASLLQQLETAKKARAQAAAQLAKRQENLARREAAENGEEMPEAPAAVARSSIGRKLSFTRRKKEAAEGAAAGEPVEKPVSTLTRVLSFGRTKKKPVEDGATEAGQPPPAPEVKKESMGATLVRKLSFGKKKPPPQ</sequence>
<dbReference type="InterPro" id="IPR027417">
    <property type="entry name" value="P-loop_NTPase"/>
</dbReference>
<comment type="similarity">
    <text evidence="6">Belongs to the TRAFAC class myosin-kinesin ATPase superfamily. Myosin family.</text>
</comment>
<keyword evidence="5 6" id="KW-0009">Actin-binding</keyword>
<reference evidence="11" key="1">
    <citation type="journal article" date="2015" name="PLoS Genet.">
        <title>Genome Sequence and Transcriptome Analyses of Chrysochromulina tobin: Metabolic Tools for Enhanced Algal Fitness in the Prominent Order Prymnesiales (Haptophyceae).</title>
        <authorList>
            <person name="Hovde B.T."/>
            <person name="Deodato C.R."/>
            <person name="Hunsperger H.M."/>
            <person name="Ryken S.A."/>
            <person name="Yost W."/>
            <person name="Jha R.K."/>
            <person name="Patterson J."/>
            <person name="Monnat R.J. Jr."/>
            <person name="Barlow S.B."/>
            <person name="Starkenburg S.R."/>
            <person name="Cattolico R.A."/>
        </authorList>
    </citation>
    <scope>NUCLEOTIDE SEQUENCE</scope>
    <source>
        <strain evidence="11">CCMP291</strain>
    </source>
</reference>
<feature type="coiled-coil region" evidence="7">
    <location>
        <begin position="1832"/>
        <end position="1859"/>
    </location>
</feature>
<dbReference type="Gene3D" id="1.20.5.4820">
    <property type="match status" value="1"/>
</dbReference>
<protein>
    <submittedName>
        <fullName evidence="10">Myosin x</fullName>
    </submittedName>
</protein>
<evidence type="ECO:0000256" key="6">
    <source>
        <dbReference type="PROSITE-ProRule" id="PRU00782"/>
    </source>
</evidence>
<keyword evidence="7" id="KW-0175">Coiled coil</keyword>
<organism evidence="10 11">
    <name type="scientific">Chrysochromulina tobinii</name>
    <dbReference type="NCBI Taxonomy" id="1460289"/>
    <lineage>
        <taxon>Eukaryota</taxon>
        <taxon>Haptista</taxon>
        <taxon>Haptophyta</taxon>
        <taxon>Prymnesiophyceae</taxon>
        <taxon>Prymnesiales</taxon>
        <taxon>Chrysochromulinaceae</taxon>
        <taxon>Chrysochromulina</taxon>
    </lineage>
</organism>
<dbReference type="PANTHER" id="PTHR13140">
    <property type="entry name" value="MYOSIN"/>
    <property type="match status" value="1"/>
</dbReference>
<gene>
    <name evidence="10" type="ORF">Ctob_009829</name>
</gene>
<feature type="compositionally biased region" description="Basic residues" evidence="8">
    <location>
        <begin position="1958"/>
        <end position="1967"/>
    </location>
</feature>
<dbReference type="GO" id="GO:0016020">
    <property type="term" value="C:membrane"/>
    <property type="evidence" value="ECO:0007669"/>
    <property type="project" value="TreeGrafter"/>
</dbReference>
<evidence type="ECO:0000256" key="2">
    <source>
        <dbReference type="ARBA" id="ARBA00022840"/>
    </source>
</evidence>
<feature type="region of interest" description="Disordered" evidence="8">
    <location>
        <begin position="1290"/>
        <end position="1328"/>
    </location>
</feature>
<evidence type="ECO:0000256" key="4">
    <source>
        <dbReference type="ARBA" id="ARBA00023175"/>
    </source>
</evidence>
<keyword evidence="11" id="KW-1185">Reference proteome</keyword>
<feature type="domain" description="Myosin motor" evidence="9">
    <location>
        <begin position="464"/>
        <end position="1165"/>
    </location>
</feature>
<evidence type="ECO:0000313" key="11">
    <source>
        <dbReference type="Proteomes" id="UP000037460"/>
    </source>
</evidence>
<dbReference type="Gene3D" id="1.10.10.820">
    <property type="match status" value="1"/>
</dbReference>
<dbReference type="GO" id="GO:0007015">
    <property type="term" value="P:actin filament organization"/>
    <property type="evidence" value="ECO:0007669"/>
    <property type="project" value="TreeGrafter"/>
</dbReference>
<keyword evidence="2 6" id="KW-0067">ATP-binding</keyword>
<evidence type="ECO:0000313" key="10">
    <source>
        <dbReference type="EMBL" id="KOO34372.1"/>
    </source>
</evidence>
<dbReference type="Pfam" id="PF00063">
    <property type="entry name" value="Myosin_head"/>
    <property type="match status" value="1"/>
</dbReference>
<dbReference type="GO" id="GO:0005737">
    <property type="term" value="C:cytoplasm"/>
    <property type="evidence" value="ECO:0007669"/>
    <property type="project" value="TreeGrafter"/>
</dbReference>
<keyword evidence="3 6" id="KW-0518">Myosin</keyword>
<accession>A0A0M0K6Z6</accession>
<feature type="compositionally biased region" description="Acidic residues" evidence="8">
    <location>
        <begin position="1394"/>
        <end position="1414"/>
    </location>
</feature>
<evidence type="ECO:0000256" key="3">
    <source>
        <dbReference type="ARBA" id="ARBA00023123"/>
    </source>
</evidence>
<dbReference type="Proteomes" id="UP000037460">
    <property type="component" value="Unassembled WGS sequence"/>
</dbReference>
<evidence type="ECO:0000259" key="9">
    <source>
        <dbReference type="PROSITE" id="PS51456"/>
    </source>
</evidence>
<feature type="binding site" evidence="6">
    <location>
        <begin position="560"/>
        <end position="567"/>
    </location>
    <ligand>
        <name>ATP</name>
        <dbReference type="ChEBI" id="CHEBI:30616"/>
    </ligand>
</feature>
<feature type="region of interest" description="Disordered" evidence="8">
    <location>
        <begin position="1358"/>
        <end position="1427"/>
    </location>
</feature>
<dbReference type="InterPro" id="IPR001609">
    <property type="entry name" value="Myosin_head_motor_dom-like"/>
</dbReference>
<dbReference type="SMART" id="SM00242">
    <property type="entry name" value="MYSc"/>
    <property type="match status" value="1"/>
</dbReference>
<dbReference type="OrthoDB" id="6108017at2759"/>
<dbReference type="GO" id="GO:0016459">
    <property type="term" value="C:myosin complex"/>
    <property type="evidence" value="ECO:0007669"/>
    <property type="project" value="UniProtKB-KW"/>
</dbReference>
<dbReference type="PROSITE" id="PS51456">
    <property type="entry name" value="MYOSIN_MOTOR"/>
    <property type="match status" value="1"/>
</dbReference>